<dbReference type="PROSITE" id="PS00061">
    <property type="entry name" value="ADH_SHORT"/>
    <property type="match status" value="1"/>
</dbReference>
<sequence>MISLRDKVSIITGASSGIGQGTAVLFARLGSKLVLSGRNSQALDETINQCDPETRKNIIKVVGDISKPDTCKMIVYESLEKFGKIDILVNNAGILKTAGIETMQMNDYDELMDTNIKAVINLTQLCLPHLLEQKGSIVNVSSIAGSKTFPNILAYCMSKAALDQFTKCVALDLASRGVRVNAVNPGVILSNIQRRNGLTEEQYRQYLEDAKLNHAMGRPGHVIEVANTIAFLASDLASFITGELVQIDGGRHLMGPIDNN</sequence>
<dbReference type="Pfam" id="PF13561">
    <property type="entry name" value="adh_short_C2"/>
    <property type="match status" value="1"/>
</dbReference>
<dbReference type="SUPFAM" id="SSF51735">
    <property type="entry name" value="NAD(P)-binding Rossmann-fold domains"/>
    <property type="match status" value="1"/>
</dbReference>
<dbReference type="PANTHER" id="PTHR43975">
    <property type="entry name" value="ZGC:101858"/>
    <property type="match status" value="1"/>
</dbReference>
<dbReference type="AlphaFoldDB" id="A0A3M7Q8N3"/>
<dbReference type="PRINTS" id="PR00080">
    <property type="entry name" value="SDRFAMILY"/>
</dbReference>
<protein>
    <submittedName>
        <fullName evidence="2">3-oxoacyl-[acyl-carrier-] reductase-like</fullName>
    </submittedName>
</protein>
<evidence type="ECO:0000313" key="3">
    <source>
        <dbReference type="Proteomes" id="UP000276133"/>
    </source>
</evidence>
<dbReference type="OrthoDB" id="47007at2759"/>
<keyword evidence="3" id="KW-1185">Reference proteome</keyword>
<dbReference type="InterPro" id="IPR002347">
    <property type="entry name" value="SDR_fam"/>
</dbReference>
<name>A0A3M7Q8N3_BRAPC</name>
<dbReference type="InterPro" id="IPR020904">
    <property type="entry name" value="Sc_DH/Rdtase_CS"/>
</dbReference>
<accession>A0A3M7Q8N3</accession>
<comment type="caution">
    <text evidence="2">The sequence shown here is derived from an EMBL/GenBank/DDBJ whole genome shotgun (WGS) entry which is preliminary data.</text>
</comment>
<dbReference type="InterPro" id="IPR036291">
    <property type="entry name" value="NAD(P)-bd_dom_sf"/>
</dbReference>
<dbReference type="PRINTS" id="PR00081">
    <property type="entry name" value="GDHRDH"/>
</dbReference>
<keyword evidence="1" id="KW-0560">Oxidoreductase</keyword>
<proteinExistence type="predicted"/>
<dbReference type="NCBIfam" id="NF005559">
    <property type="entry name" value="PRK07231.1"/>
    <property type="match status" value="1"/>
</dbReference>
<dbReference type="STRING" id="10195.A0A3M7Q8N3"/>
<dbReference type="GO" id="GO:0016491">
    <property type="term" value="F:oxidoreductase activity"/>
    <property type="evidence" value="ECO:0007669"/>
    <property type="project" value="UniProtKB-KW"/>
</dbReference>
<gene>
    <name evidence="2" type="ORF">BpHYR1_032160</name>
</gene>
<evidence type="ECO:0000256" key="1">
    <source>
        <dbReference type="ARBA" id="ARBA00023002"/>
    </source>
</evidence>
<dbReference type="PANTHER" id="PTHR43975:SF2">
    <property type="entry name" value="EG:BACR7A4.14 PROTEIN-RELATED"/>
    <property type="match status" value="1"/>
</dbReference>
<evidence type="ECO:0000313" key="2">
    <source>
        <dbReference type="EMBL" id="RNA07760.1"/>
    </source>
</evidence>
<organism evidence="2 3">
    <name type="scientific">Brachionus plicatilis</name>
    <name type="common">Marine rotifer</name>
    <name type="synonym">Brachionus muelleri</name>
    <dbReference type="NCBI Taxonomy" id="10195"/>
    <lineage>
        <taxon>Eukaryota</taxon>
        <taxon>Metazoa</taxon>
        <taxon>Spiralia</taxon>
        <taxon>Gnathifera</taxon>
        <taxon>Rotifera</taxon>
        <taxon>Eurotatoria</taxon>
        <taxon>Monogononta</taxon>
        <taxon>Pseudotrocha</taxon>
        <taxon>Ploima</taxon>
        <taxon>Brachionidae</taxon>
        <taxon>Brachionus</taxon>
    </lineage>
</organism>
<reference evidence="2 3" key="1">
    <citation type="journal article" date="2018" name="Sci. Rep.">
        <title>Genomic signatures of local adaptation to the degree of environmental predictability in rotifers.</title>
        <authorList>
            <person name="Franch-Gras L."/>
            <person name="Hahn C."/>
            <person name="Garcia-Roger E.M."/>
            <person name="Carmona M.J."/>
            <person name="Serra M."/>
            <person name="Gomez A."/>
        </authorList>
    </citation>
    <scope>NUCLEOTIDE SEQUENCE [LARGE SCALE GENOMIC DNA]</scope>
    <source>
        <strain evidence="2">HYR1</strain>
    </source>
</reference>
<dbReference type="Gene3D" id="3.40.50.720">
    <property type="entry name" value="NAD(P)-binding Rossmann-like Domain"/>
    <property type="match status" value="1"/>
</dbReference>
<dbReference type="FunFam" id="3.40.50.720:FF:000084">
    <property type="entry name" value="Short-chain dehydrogenase reductase"/>
    <property type="match status" value="1"/>
</dbReference>
<dbReference type="EMBL" id="REGN01006948">
    <property type="protein sequence ID" value="RNA07760.1"/>
    <property type="molecule type" value="Genomic_DNA"/>
</dbReference>
<dbReference type="Proteomes" id="UP000276133">
    <property type="component" value="Unassembled WGS sequence"/>
</dbReference>